<comment type="caution">
    <text evidence="2">The sequence shown here is derived from an EMBL/GenBank/DDBJ whole genome shotgun (WGS) entry which is preliminary data.</text>
</comment>
<dbReference type="InterPro" id="IPR016181">
    <property type="entry name" value="Acyl_CoA_acyltransferase"/>
</dbReference>
<reference evidence="2 3" key="1">
    <citation type="submission" date="2014-12" db="EMBL/GenBank/DDBJ databases">
        <title>Genomes of Geoalkalibacter ferrihydriticus and Geoalkalibacter subterraneus, two haloalkaliphilic metal-reducing members of the Geobacteraceae.</title>
        <authorList>
            <person name="Badalamenti J.P."/>
            <person name="Torres C.I."/>
            <person name="Krajmalnik-Brown R."/>
            <person name="Bond D.R."/>
        </authorList>
    </citation>
    <scope>NUCLEOTIDE SEQUENCE [LARGE SCALE GENOMIC DNA]</scope>
    <source>
        <strain evidence="2 3">DSM 17813</strain>
    </source>
</reference>
<keyword evidence="3" id="KW-1185">Reference proteome</keyword>
<organism evidence="2 3">
    <name type="scientific">Geoalkalibacter ferrihydriticus DSM 17813</name>
    <dbReference type="NCBI Taxonomy" id="1121915"/>
    <lineage>
        <taxon>Bacteria</taxon>
        <taxon>Pseudomonadati</taxon>
        <taxon>Thermodesulfobacteriota</taxon>
        <taxon>Desulfuromonadia</taxon>
        <taxon>Desulfuromonadales</taxon>
        <taxon>Geoalkalibacteraceae</taxon>
        <taxon>Geoalkalibacter</taxon>
    </lineage>
</organism>
<dbReference type="Pfam" id="PF00583">
    <property type="entry name" value="Acetyltransf_1"/>
    <property type="match status" value="1"/>
</dbReference>
<dbReference type="Proteomes" id="UP000035068">
    <property type="component" value="Unassembled WGS sequence"/>
</dbReference>
<proteinExistence type="predicted"/>
<dbReference type="SUPFAM" id="SSF55729">
    <property type="entry name" value="Acyl-CoA N-acyltransferases (Nat)"/>
    <property type="match status" value="1"/>
</dbReference>
<evidence type="ECO:0000313" key="2">
    <source>
        <dbReference type="EMBL" id="KIH75478.1"/>
    </source>
</evidence>
<dbReference type="Gene3D" id="3.40.630.30">
    <property type="match status" value="1"/>
</dbReference>
<dbReference type="GO" id="GO:0016747">
    <property type="term" value="F:acyltransferase activity, transferring groups other than amino-acyl groups"/>
    <property type="evidence" value="ECO:0007669"/>
    <property type="project" value="InterPro"/>
</dbReference>
<feature type="domain" description="N-acetyltransferase" evidence="1">
    <location>
        <begin position="39"/>
        <end position="194"/>
    </location>
</feature>
<dbReference type="AlphaFoldDB" id="A0A0C2EA60"/>
<sequence length="195" mass="22972">MKWFIKNHIFALDVMELMSMDLSQDLSALKIARPEFDVKVVRVIDRILEKKIEKTIDEMDLKKTFDLSEAKKRLANGYYFSYALSPEGEVVGWSWAAVNKVYFSEFNRNLKINSKEAFTYNAFVRSDYRGKKINRFLKNALISRLKKDGYSQFYGYIHTWNKSSIKSLESIGFKHVGRVFHGKLLFLDFVKTKRH</sequence>
<gene>
    <name evidence="2" type="ORF">GFER_16095</name>
</gene>
<dbReference type="RefSeq" id="WP_040101038.1">
    <property type="nucleotide sequence ID" value="NZ_JWJD01000010.1"/>
</dbReference>
<name>A0A0C2EA60_9BACT</name>
<dbReference type="EMBL" id="JWJD01000010">
    <property type="protein sequence ID" value="KIH75478.1"/>
    <property type="molecule type" value="Genomic_DNA"/>
</dbReference>
<dbReference type="InterPro" id="IPR000182">
    <property type="entry name" value="GNAT_dom"/>
</dbReference>
<protein>
    <recommendedName>
        <fullName evidence="1">N-acetyltransferase domain-containing protein</fullName>
    </recommendedName>
</protein>
<dbReference type="PROSITE" id="PS51186">
    <property type="entry name" value="GNAT"/>
    <property type="match status" value="1"/>
</dbReference>
<evidence type="ECO:0000313" key="3">
    <source>
        <dbReference type="Proteomes" id="UP000035068"/>
    </source>
</evidence>
<evidence type="ECO:0000259" key="1">
    <source>
        <dbReference type="PROSITE" id="PS51186"/>
    </source>
</evidence>
<accession>A0A0C2EA60</accession>